<dbReference type="PANTHER" id="PTHR33992:SF1">
    <property type="entry name" value="RIBONUCLEASE P PROTEIN COMPONENT"/>
    <property type="match status" value="1"/>
</dbReference>
<keyword evidence="3 7" id="KW-0540">Nuclease</keyword>
<dbReference type="GO" id="GO:0000049">
    <property type="term" value="F:tRNA binding"/>
    <property type="evidence" value="ECO:0007669"/>
    <property type="project" value="UniProtKB-UniRule"/>
</dbReference>
<keyword evidence="6 7" id="KW-0694">RNA-binding</keyword>
<dbReference type="PANTHER" id="PTHR33992">
    <property type="entry name" value="RIBONUCLEASE P PROTEIN COMPONENT"/>
    <property type="match status" value="1"/>
</dbReference>
<dbReference type="EMBL" id="JWSZ01000010">
    <property type="protein sequence ID" value="KIC57964.1"/>
    <property type="molecule type" value="Genomic_DNA"/>
</dbReference>
<evidence type="ECO:0000256" key="8">
    <source>
        <dbReference type="NCBIfam" id="TIGR00188"/>
    </source>
</evidence>
<keyword evidence="5 7" id="KW-0378">Hydrolase</keyword>
<dbReference type="GO" id="GO:0042781">
    <property type="term" value="F:3'-tRNA processing endoribonuclease activity"/>
    <property type="evidence" value="ECO:0007669"/>
    <property type="project" value="TreeGrafter"/>
</dbReference>
<dbReference type="InterPro" id="IPR020539">
    <property type="entry name" value="RNase_P_CS"/>
</dbReference>
<comment type="similarity">
    <text evidence="7">Belongs to the RnpA family.</text>
</comment>
<dbReference type="Proteomes" id="UP000031202">
    <property type="component" value="Unassembled WGS sequence"/>
</dbReference>
<evidence type="ECO:0000256" key="4">
    <source>
        <dbReference type="ARBA" id="ARBA00022759"/>
    </source>
</evidence>
<evidence type="ECO:0000256" key="3">
    <source>
        <dbReference type="ARBA" id="ARBA00022722"/>
    </source>
</evidence>
<sequence>MLARGNRITRGAEYKTVVRRGVRCAAPHTVTYVTTSTEQRPPRFGFIVSKQVGGAVVRNTVRRRLKAVCAQAIDDVRPGADIVIRALPSAASADFAQLRDEVTRCLTRRAAA</sequence>
<proteinExistence type="inferred from homology"/>
<keyword evidence="4 7" id="KW-0255">Endonuclease</keyword>
<reference evidence="9 10" key="1">
    <citation type="submission" date="2014-12" db="EMBL/GenBank/DDBJ databases">
        <title>Genome sequencing of Microbacterium hominis TPW29.</title>
        <authorList>
            <person name="Tan P.W."/>
            <person name="Chan K.-G."/>
        </authorList>
    </citation>
    <scope>NUCLEOTIDE SEQUENCE [LARGE SCALE GENOMIC DNA]</scope>
    <source>
        <strain evidence="9 10">TPW29</strain>
    </source>
</reference>
<dbReference type="InterPro" id="IPR020568">
    <property type="entry name" value="Ribosomal_Su5_D2-typ_SF"/>
</dbReference>
<dbReference type="GO" id="GO:0030677">
    <property type="term" value="C:ribonuclease P complex"/>
    <property type="evidence" value="ECO:0007669"/>
    <property type="project" value="TreeGrafter"/>
</dbReference>
<dbReference type="GO" id="GO:0004526">
    <property type="term" value="F:ribonuclease P activity"/>
    <property type="evidence" value="ECO:0007669"/>
    <property type="project" value="UniProtKB-UniRule"/>
</dbReference>
<protein>
    <recommendedName>
        <fullName evidence="7 8">Ribonuclease P protein component</fullName>
        <shortName evidence="7">RNase P protein</shortName>
        <shortName evidence="7">RNaseP protein</shortName>
        <ecNumber evidence="7 8">3.1.26.5</ecNumber>
    </recommendedName>
    <alternativeName>
        <fullName evidence="7">Protein C5</fullName>
    </alternativeName>
</protein>
<dbReference type="HAMAP" id="MF_00227">
    <property type="entry name" value="RNase_P"/>
    <property type="match status" value="1"/>
</dbReference>
<dbReference type="Gene3D" id="3.30.230.10">
    <property type="match status" value="1"/>
</dbReference>
<comment type="caution">
    <text evidence="9">The sequence shown here is derived from an EMBL/GenBank/DDBJ whole genome shotgun (WGS) entry which is preliminary data.</text>
</comment>
<gene>
    <name evidence="7" type="primary">rnpA</name>
    <name evidence="9" type="ORF">RM52_07755</name>
</gene>
<comment type="subunit">
    <text evidence="7">Consists of a catalytic RNA component (M1 or rnpB) and a protein subunit.</text>
</comment>
<dbReference type="RefSeq" id="WP_036319511.1">
    <property type="nucleotide sequence ID" value="NZ_JWSZ01000010.1"/>
</dbReference>
<dbReference type="EC" id="3.1.26.5" evidence="7 8"/>
<evidence type="ECO:0000256" key="1">
    <source>
        <dbReference type="ARBA" id="ARBA00002663"/>
    </source>
</evidence>
<dbReference type="AlphaFoldDB" id="A0A0B4C9X6"/>
<dbReference type="NCBIfam" id="TIGR00188">
    <property type="entry name" value="rnpA"/>
    <property type="match status" value="1"/>
</dbReference>
<evidence type="ECO:0000256" key="7">
    <source>
        <dbReference type="HAMAP-Rule" id="MF_00227"/>
    </source>
</evidence>
<dbReference type="InterPro" id="IPR014721">
    <property type="entry name" value="Ribsml_uS5_D2-typ_fold_subgr"/>
</dbReference>
<dbReference type="InterPro" id="IPR000100">
    <property type="entry name" value="RNase_P"/>
</dbReference>
<dbReference type="GO" id="GO:0001682">
    <property type="term" value="P:tRNA 5'-leader removal"/>
    <property type="evidence" value="ECO:0007669"/>
    <property type="project" value="UniProtKB-UniRule"/>
</dbReference>
<evidence type="ECO:0000256" key="6">
    <source>
        <dbReference type="ARBA" id="ARBA00022884"/>
    </source>
</evidence>
<evidence type="ECO:0000256" key="5">
    <source>
        <dbReference type="ARBA" id="ARBA00022801"/>
    </source>
</evidence>
<comment type="function">
    <text evidence="1 7">RNaseP catalyzes the removal of the 5'-leader sequence from pre-tRNA to produce the mature 5'-terminus. It can also cleave other RNA substrates such as 4.5S RNA. The protein component plays an auxiliary but essential role in vivo by binding to the 5'-leader sequence and broadening the substrate specificity of the ribozyme.</text>
</comment>
<evidence type="ECO:0000313" key="10">
    <source>
        <dbReference type="Proteomes" id="UP000031202"/>
    </source>
</evidence>
<accession>A0A0B4C9X6</accession>
<organism evidence="9 10">
    <name type="scientific">Microbacterium hominis</name>
    <dbReference type="NCBI Taxonomy" id="162426"/>
    <lineage>
        <taxon>Bacteria</taxon>
        <taxon>Bacillati</taxon>
        <taxon>Actinomycetota</taxon>
        <taxon>Actinomycetes</taxon>
        <taxon>Micrococcales</taxon>
        <taxon>Microbacteriaceae</taxon>
        <taxon>Microbacterium</taxon>
    </lineage>
</organism>
<evidence type="ECO:0000256" key="2">
    <source>
        <dbReference type="ARBA" id="ARBA00022694"/>
    </source>
</evidence>
<evidence type="ECO:0000313" key="9">
    <source>
        <dbReference type="EMBL" id="KIC57964.1"/>
    </source>
</evidence>
<comment type="catalytic activity">
    <reaction evidence="7">
        <text>Endonucleolytic cleavage of RNA, removing 5'-extranucleotides from tRNA precursor.</text>
        <dbReference type="EC" id="3.1.26.5"/>
    </reaction>
</comment>
<dbReference type="SUPFAM" id="SSF54211">
    <property type="entry name" value="Ribosomal protein S5 domain 2-like"/>
    <property type="match status" value="1"/>
</dbReference>
<dbReference type="PROSITE" id="PS00648">
    <property type="entry name" value="RIBONUCLEASE_P"/>
    <property type="match status" value="1"/>
</dbReference>
<keyword evidence="2 7" id="KW-0819">tRNA processing</keyword>
<dbReference type="Pfam" id="PF00825">
    <property type="entry name" value="Ribonuclease_P"/>
    <property type="match status" value="1"/>
</dbReference>
<name>A0A0B4C9X6_9MICO</name>